<dbReference type="PRINTS" id="PR00598">
    <property type="entry name" value="HTHMARR"/>
</dbReference>
<dbReference type="PROSITE" id="PS50995">
    <property type="entry name" value="HTH_MARR_2"/>
    <property type="match status" value="1"/>
</dbReference>
<keyword evidence="3" id="KW-1185">Reference proteome</keyword>
<dbReference type="GO" id="GO:0003700">
    <property type="term" value="F:DNA-binding transcription factor activity"/>
    <property type="evidence" value="ECO:0007669"/>
    <property type="project" value="InterPro"/>
</dbReference>
<dbReference type="Pfam" id="PF12802">
    <property type="entry name" value="MarR_2"/>
    <property type="match status" value="1"/>
</dbReference>
<dbReference type="Proteomes" id="UP000594118">
    <property type="component" value="Chromosome"/>
</dbReference>
<dbReference type="InterPro" id="IPR039422">
    <property type="entry name" value="MarR/SlyA-like"/>
</dbReference>
<dbReference type="PANTHER" id="PTHR33164:SF57">
    <property type="entry name" value="MARR-FAMILY TRANSCRIPTIONAL REGULATOR"/>
    <property type="match status" value="1"/>
</dbReference>
<reference evidence="2 3" key="1">
    <citation type="submission" date="2019-10" db="EMBL/GenBank/DDBJ databases">
        <title>Pseudopuniceibacterium sp. HQ09 islated from Antarctica.</title>
        <authorList>
            <person name="Liao L."/>
            <person name="Su S."/>
            <person name="Chen B."/>
            <person name="Yu Y."/>
        </authorList>
    </citation>
    <scope>NUCLEOTIDE SEQUENCE [LARGE SCALE GENOMIC DNA]</scope>
    <source>
        <strain evidence="2 3">HQ09</strain>
    </source>
</reference>
<dbReference type="InterPro" id="IPR036388">
    <property type="entry name" value="WH-like_DNA-bd_sf"/>
</dbReference>
<dbReference type="RefSeq" id="WP_193080689.1">
    <property type="nucleotide sequence ID" value="NZ_CP045201.1"/>
</dbReference>
<dbReference type="InterPro" id="IPR036390">
    <property type="entry name" value="WH_DNA-bd_sf"/>
</dbReference>
<dbReference type="InterPro" id="IPR000835">
    <property type="entry name" value="HTH_MarR-typ"/>
</dbReference>
<dbReference type="GO" id="GO:0006950">
    <property type="term" value="P:response to stress"/>
    <property type="evidence" value="ECO:0007669"/>
    <property type="project" value="TreeGrafter"/>
</dbReference>
<proteinExistence type="predicted"/>
<dbReference type="SMART" id="SM00347">
    <property type="entry name" value="HTH_MARR"/>
    <property type="match status" value="1"/>
</dbReference>
<dbReference type="SUPFAM" id="SSF46785">
    <property type="entry name" value="Winged helix' DNA-binding domain"/>
    <property type="match status" value="1"/>
</dbReference>
<accession>A0A7L9WSL2</accession>
<evidence type="ECO:0000313" key="2">
    <source>
        <dbReference type="EMBL" id="QOL82508.1"/>
    </source>
</evidence>
<dbReference type="PANTHER" id="PTHR33164">
    <property type="entry name" value="TRANSCRIPTIONAL REGULATOR, MARR FAMILY"/>
    <property type="match status" value="1"/>
</dbReference>
<sequence>MHHDDFQLAGFTPYLLNQAAEAQSLIFSAIYKDRYGMLRNEWRVLFHLGRYGEMTAKDISEKAMIHKTKISRAVRALEEKRFLAREVSEEDRRAERLTLRAPGREAFEYLVKAAGEYEDRLAGKLGQDEVQMLKALLNKLL</sequence>
<dbReference type="KEGG" id="pshq:F3W81_17790"/>
<evidence type="ECO:0000259" key="1">
    <source>
        <dbReference type="PROSITE" id="PS50995"/>
    </source>
</evidence>
<feature type="domain" description="HTH marR-type" evidence="1">
    <location>
        <begin position="9"/>
        <end position="141"/>
    </location>
</feature>
<dbReference type="EMBL" id="CP045201">
    <property type="protein sequence ID" value="QOL82508.1"/>
    <property type="molecule type" value="Genomic_DNA"/>
</dbReference>
<evidence type="ECO:0000313" key="3">
    <source>
        <dbReference type="Proteomes" id="UP000594118"/>
    </source>
</evidence>
<organism evidence="2 3">
    <name type="scientific">Pseudooceanicola spongiae</name>
    <dbReference type="NCBI Taxonomy" id="2613965"/>
    <lineage>
        <taxon>Bacteria</taxon>
        <taxon>Pseudomonadati</taxon>
        <taxon>Pseudomonadota</taxon>
        <taxon>Alphaproteobacteria</taxon>
        <taxon>Rhodobacterales</taxon>
        <taxon>Paracoccaceae</taxon>
        <taxon>Pseudooceanicola</taxon>
    </lineage>
</organism>
<protein>
    <submittedName>
        <fullName evidence="2">MarR family transcriptional regulator</fullName>
    </submittedName>
</protein>
<gene>
    <name evidence="2" type="ORF">F3W81_17790</name>
</gene>
<dbReference type="Gene3D" id="1.10.10.10">
    <property type="entry name" value="Winged helix-like DNA-binding domain superfamily/Winged helix DNA-binding domain"/>
    <property type="match status" value="1"/>
</dbReference>
<dbReference type="AlphaFoldDB" id="A0A7L9WSL2"/>
<name>A0A7L9WSL2_9RHOB</name>